<evidence type="ECO:0000313" key="2">
    <source>
        <dbReference type="Proteomes" id="UP000324222"/>
    </source>
</evidence>
<gene>
    <name evidence="1" type="ORF">E2C01_062019</name>
</gene>
<comment type="caution">
    <text evidence="1">The sequence shown here is derived from an EMBL/GenBank/DDBJ whole genome shotgun (WGS) entry which is preliminary data.</text>
</comment>
<evidence type="ECO:0000313" key="1">
    <source>
        <dbReference type="EMBL" id="MPC67833.1"/>
    </source>
</evidence>
<keyword evidence="2" id="KW-1185">Reference proteome</keyword>
<protein>
    <submittedName>
        <fullName evidence="1">Uncharacterized protein</fullName>
    </submittedName>
</protein>
<sequence>MEKVRAAHRTTDKHSTPFHTCANWSLYKHEATRLAALKGTCELPTFIYLPPPPAVVRLCTYKREAVRKRRGSGR</sequence>
<accession>A0A5B7HCI0</accession>
<name>A0A5B7HCI0_PORTR</name>
<reference evidence="1 2" key="1">
    <citation type="submission" date="2019-05" db="EMBL/GenBank/DDBJ databases">
        <title>Another draft genome of Portunus trituberculatus and its Hox gene families provides insights of decapod evolution.</title>
        <authorList>
            <person name="Jeong J.-H."/>
            <person name="Song I."/>
            <person name="Kim S."/>
            <person name="Choi T."/>
            <person name="Kim D."/>
            <person name="Ryu S."/>
            <person name="Kim W."/>
        </authorList>
    </citation>
    <scope>NUCLEOTIDE SEQUENCE [LARGE SCALE GENOMIC DNA]</scope>
    <source>
        <tissue evidence="1">Muscle</tissue>
    </source>
</reference>
<dbReference type="EMBL" id="VSRR010026831">
    <property type="protein sequence ID" value="MPC67833.1"/>
    <property type="molecule type" value="Genomic_DNA"/>
</dbReference>
<dbReference type="AlphaFoldDB" id="A0A5B7HCI0"/>
<dbReference type="Proteomes" id="UP000324222">
    <property type="component" value="Unassembled WGS sequence"/>
</dbReference>
<organism evidence="1 2">
    <name type="scientific">Portunus trituberculatus</name>
    <name type="common">Swimming crab</name>
    <name type="synonym">Neptunus trituberculatus</name>
    <dbReference type="NCBI Taxonomy" id="210409"/>
    <lineage>
        <taxon>Eukaryota</taxon>
        <taxon>Metazoa</taxon>
        <taxon>Ecdysozoa</taxon>
        <taxon>Arthropoda</taxon>
        <taxon>Crustacea</taxon>
        <taxon>Multicrustacea</taxon>
        <taxon>Malacostraca</taxon>
        <taxon>Eumalacostraca</taxon>
        <taxon>Eucarida</taxon>
        <taxon>Decapoda</taxon>
        <taxon>Pleocyemata</taxon>
        <taxon>Brachyura</taxon>
        <taxon>Eubrachyura</taxon>
        <taxon>Portunoidea</taxon>
        <taxon>Portunidae</taxon>
        <taxon>Portuninae</taxon>
        <taxon>Portunus</taxon>
    </lineage>
</organism>
<proteinExistence type="predicted"/>